<feature type="region of interest" description="Disordered" evidence="1">
    <location>
        <begin position="19"/>
        <end position="38"/>
    </location>
</feature>
<gene>
    <name evidence="2" type="primary">gb12195</name>
    <name evidence="2" type="ORF">PR202_gb12195</name>
</gene>
<accession>A0AAV5EPG0</accession>
<keyword evidence="3" id="KW-1185">Reference proteome</keyword>
<feature type="region of interest" description="Disordered" evidence="1">
    <location>
        <begin position="158"/>
        <end position="179"/>
    </location>
</feature>
<comment type="caution">
    <text evidence="2">The sequence shown here is derived from an EMBL/GenBank/DDBJ whole genome shotgun (WGS) entry which is preliminary data.</text>
</comment>
<name>A0AAV5EPG0_ELECO</name>
<evidence type="ECO:0008006" key="4">
    <source>
        <dbReference type="Google" id="ProtNLM"/>
    </source>
</evidence>
<evidence type="ECO:0000313" key="2">
    <source>
        <dbReference type="EMBL" id="GJN24456.1"/>
    </source>
</evidence>
<dbReference type="EMBL" id="BQKI01000077">
    <property type="protein sequence ID" value="GJN24456.1"/>
    <property type="molecule type" value="Genomic_DNA"/>
</dbReference>
<dbReference type="InterPro" id="IPR010410">
    <property type="entry name" value="DUF1005"/>
</dbReference>
<dbReference type="Pfam" id="PF06219">
    <property type="entry name" value="DUF1005"/>
    <property type="match status" value="1"/>
</dbReference>
<feature type="region of interest" description="Disordered" evidence="1">
    <location>
        <begin position="255"/>
        <end position="277"/>
    </location>
</feature>
<protein>
    <recommendedName>
        <fullName evidence="4">Formin-like protein 18</fullName>
    </recommendedName>
</protein>
<dbReference type="AlphaFoldDB" id="A0AAV5EPG0"/>
<evidence type="ECO:0000313" key="3">
    <source>
        <dbReference type="Proteomes" id="UP001054889"/>
    </source>
</evidence>
<reference evidence="2" key="1">
    <citation type="journal article" date="2018" name="DNA Res.">
        <title>Multiple hybrid de novo genome assembly of finger millet, an orphan allotetraploid crop.</title>
        <authorList>
            <person name="Hatakeyama M."/>
            <person name="Aluri S."/>
            <person name="Balachadran M.T."/>
            <person name="Sivarajan S.R."/>
            <person name="Patrignani A."/>
            <person name="Gruter S."/>
            <person name="Poveda L."/>
            <person name="Shimizu-Inatsugi R."/>
            <person name="Baeten J."/>
            <person name="Francoijs K.J."/>
            <person name="Nataraja K.N."/>
            <person name="Reddy Y.A.N."/>
            <person name="Phadnis S."/>
            <person name="Ravikumar R.L."/>
            <person name="Schlapbach R."/>
            <person name="Sreeman S.M."/>
            <person name="Shimizu K.K."/>
        </authorList>
    </citation>
    <scope>NUCLEOTIDE SEQUENCE</scope>
</reference>
<dbReference type="PANTHER" id="PTHR31317">
    <property type="entry name" value="OS08G0163500 PROTEIN"/>
    <property type="match status" value="1"/>
</dbReference>
<sequence length="493" mass="51796">MDPCPFVRVLVGNLALKMPSSYSSSSSAPRSTGAGVHPSTTPCHCRIRLDKLPYQLASAPLLPSDADQNAACTGAFAAAFHLSRADLDRATAKPALFGPRRVARLKVAVYAGRRGGGGATCGLGNKGRLLGKVVVPLDLKGAETKPVVFHSGWVPISTRRRAGPPRKSSSSSSSAAQLNLTVRAEPDPRFVFEFDGEPECSPQVMQVRGAMKQPMFTCKFSCRSASDLRSRSAHSDPGGGIGALSSFSLNTTTTGARSWLAKPGSDRERRAGRERKGWSVTVHDLSGSPVALASMVTPFVASPGSDRVSRSNPGAWLILRPGDGTWKPWGRLECWRERSTTTGGGGDCLGYRFELLVPDFTGMGVGVCVAESGVPSSKGGRFGIDLTAAQPFGSPGCSPRGSGDWGGGAHQTLQHGAWPFGSFRGFVMSAAVQGEGRCSRPVVEVGVAHVGCAEDAAAFVALAAAVDLSMDACRLFSCKLRRELSASRADMLR</sequence>
<dbReference type="Proteomes" id="UP001054889">
    <property type="component" value="Unassembled WGS sequence"/>
</dbReference>
<organism evidence="2 3">
    <name type="scientific">Eleusine coracana subsp. coracana</name>
    <dbReference type="NCBI Taxonomy" id="191504"/>
    <lineage>
        <taxon>Eukaryota</taxon>
        <taxon>Viridiplantae</taxon>
        <taxon>Streptophyta</taxon>
        <taxon>Embryophyta</taxon>
        <taxon>Tracheophyta</taxon>
        <taxon>Spermatophyta</taxon>
        <taxon>Magnoliopsida</taxon>
        <taxon>Liliopsida</taxon>
        <taxon>Poales</taxon>
        <taxon>Poaceae</taxon>
        <taxon>PACMAD clade</taxon>
        <taxon>Chloridoideae</taxon>
        <taxon>Cynodonteae</taxon>
        <taxon>Eleusininae</taxon>
        <taxon>Eleusine</taxon>
    </lineage>
</organism>
<reference evidence="2" key="2">
    <citation type="submission" date="2021-12" db="EMBL/GenBank/DDBJ databases">
        <title>Resequencing data analysis of finger millet.</title>
        <authorList>
            <person name="Hatakeyama M."/>
            <person name="Aluri S."/>
            <person name="Balachadran M.T."/>
            <person name="Sivarajan S.R."/>
            <person name="Poveda L."/>
            <person name="Shimizu-Inatsugi R."/>
            <person name="Schlapbach R."/>
            <person name="Sreeman S.M."/>
            <person name="Shimizu K.K."/>
        </authorList>
    </citation>
    <scope>NUCLEOTIDE SEQUENCE</scope>
</reference>
<dbReference type="PANTHER" id="PTHR31317:SF3">
    <property type="entry name" value="OS07G0133500 PROTEIN"/>
    <property type="match status" value="1"/>
</dbReference>
<feature type="compositionally biased region" description="Basic and acidic residues" evidence="1">
    <location>
        <begin position="264"/>
        <end position="277"/>
    </location>
</feature>
<proteinExistence type="predicted"/>
<evidence type="ECO:0000256" key="1">
    <source>
        <dbReference type="SAM" id="MobiDB-lite"/>
    </source>
</evidence>